<proteinExistence type="predicted"/>
<dbReference type="Pfam" id="PF13843">
    <property type="entry name" value="DDE_Tnp_1_7"/>
    <property type="match status" value="1"/>
</dbReference>
<evidence type="ECO:0000313" key="3">
    <source>
        <dbReference type="Proteomes" id="UP001165121"/>
    </source>
</evidence>
<dbReference type="AlphaFoldDB" id="A0A9W6U179"/>
<sequence length="260" mass="29754">MSTRCVVVGRIRRGGLRRTRLRWCNDEGVGWDSEELTGAGEAYLGLDDDAPPPPELLFEDMPIEAVGGVGRISAGTVPRDLLNDMTRSDWAPLVKQLPYDYPMEPYEPRSPSAMQEYYPRLYDGEYGPTAKALTAASTPSGAFFFFIQPTLWKDIADKSNDYFTEKIDERVEGQYNKQVAREKKHPNFKRKAREQIKTELEKTVDITARELCVFVGLLVARTIAPNKEKLEHHWKTVDEWGIPRGCFGQFMTRDRFMHLS</sequence>
<organism evidence="2 3">
    <name type="scientific">Phytophthora fragariaefolia</name>
    <dbReference type="NCBI Taxonomy" id="1490495"/>
    <lineage>
        <taxon>Eukaryota</taxon>
        <taxon>Sar</taxon>
        <taxon>Stramenopiles</taxon>
        <taxon>Oomycota</taxon>
        <taxon>Peronosporomycetes</taxon>
        <taxon>Peronosporales</taxon>
        <taxon>Peronosporaceae</taxon>
        <taxon>Phytophthora</taxon>
    </lineage>
</organism>
<dbReference type="Proteomes" id="UP001165121">
    <property type="component" value="Unassembled WGS sequence"/>
</dbReference>
<keyword evidence="3" id="KW-1185">Reference proteome</keyword>
<dbReference type="OrthoDB" id="124153at2759"/>
<gene>
    <name evidence="2" type="ORF">Pfra01_000375200</name>
</gene>
<dbReference type="PANTHER" id="PTHR37069:SF2">
    <property type="entry name" value="PIGGYBAC TRANSPOSABLE ELEMENT-DERIVED PROTEIN DOMAIN-CONTAINING PROTEIN"/>
    <property type="match status" value="1"/>
</dbReference>
<reference evidence="2" key="1">
    <citation type="submission" date="2023-04" db="EMBL/GenBank/DDBJ databases">
        <title>Phytophthora fragariaefolia NBRC 109709.</title>
        <authorList>
            <person name="Ichikawa N."/>
            <person name="Sato H."/>
            <person name="Tonouchi N."/>
        </authorList>
    </citation>
    <scope>NUCLEOTIDE SEQUENCE</scope>
    <source>
        <strain evidence="2">NBRC 109709</strain>
    </source>
</reference>
<protein>
    <submittedName>
        <fullName evidence="2">Unnamed protein product</fullName>
    </submittedName>
</protein>
<evidence type="ECO:0000259" key="1">
    <source>
        <dbReference type="Pfam" id="PF13843"/>
    </source>
</evidence>
<evidence type="ECO:0000313" key="2">
    <source>
        <dbReference type="EMBL" id="GMF23560.1"/>
    </source>
</evidence>
<feature type="domain" description="PiggyBac transposable element-derived protein" evidence="1">
    <location>
        <begin position="138"/>
        <end position="259"/>
    </location>
</feature>
<accession>A0A9W6U179</accession>
<dbReference type="InterPro" id="IPR029526">
    <property type="entry name" value="PGBD"/>
</dbReference>
<name>A0A9W6U179_9STRA</name>
<comment type="caution">
    <text evidence="2">The sequence shown here is derived from an EMBL/GenBank/DDBJ whole genome shotgun (WGS) entry which is preliminary data.</text>
</comment>
<dbReference type="PANTHER" id="PTHR37069">
    <property type="entry name" value="DDE_TNP_1_7 DOMAIN-CONTAINING PROTEIN"/>
    <property type="match status" value="1"/>
</dbReference>
<dbReference type="EMBL" id="BSXT01000290">
    <property type="protein sequence ID" value="GMF23560.1"/>
    <property type="molecule type" value="Genomic_DNA"/>
</dbReference>